<organism evidence="3 4">
    <name type="scientific">Miscanthus lutarioriparius</name>
    <dbReference type="NCBI Taxonomy" id="422564"/>
    <lineage>
        <taxon>Eukaryota</taxon>
        <taxon>Viridiplantae</taxon>
        <taxon>Streptophyta</taxon>
        <taxon>Embryophyta</taxon>
        <taxon>Tracheophyta</taxon>
        <taxon>Spermatophyta</taxon>
        <taxon>Magnoliopsida</taxon>
        <taxon>Liliopsida</taxon>
        <taxon>Poales</taxon>
        <taxon>Poaceae</taxon>
        <taxon>PACMAD clade</taxon>
        <taxon>Panicoideae</taxon>
        <taxon>Andropogonodae</taxon>
        <taxon>Andropogoneae</taxon>
        <taxon>Saccharinae</taxon>
        <taxon>Miscanthus</taxon>
    </lineage>
</organism>
<reference evidence="3" key="1">
    <citation type="submission" date="2020-10" db="EMBL/GenBank/DDBJ databases">
        <authorList>
            <person name="Han B."/>
            <person name="Lu T."/>
            <person name="Zhao Q."/>
            <person name="Huang X."/>
            <person name="Zhao Y."/>
        </authorList>
    </citation>
    <scope>NUCLEOTIDE SEQUENCE</scope>
</reference>
<name>A0A811NCF8_9POAL</name>
<comment type="caution">
    <text evidence="3">The sequence shown here is derived from an EMBL/GenBank/DDBJ whole genome shotgun (WGS) entry which is preliminary data.</text>
</comment>
<keyword evidence="2" id="KW-0472">Membrane</keyword>
<feature type="region of interest" description="Disordered" evidence="1">
    <location>
        <begin position="123"/>
        <end position="162"/>
    </location>
</feature>
<evidence type="ECO:0000313" key="4">
    <source>
        <dbReference type="Proteomes" id="UP000604825"/>
    </source>
</evidence>
<dbReference type="AlphaFoldDB" id="A0A811NCF8"/>
<feature type="compositionally biased region" description="Basic and acidic residues" evidence="1">
    <location>
        <begin position="123"/>
        <end position="142"/>
    </location>
</feature>
<dbReference type="PANTHER" id="PTHR35463">
    <property type="entry name" value="TRANSMEMBRANE PROTEIN"/>
    <property type="match status" value="1"/>
</dbReference>
<dbReference type="PANTHER" id="PTHR35463:SF13">
    <property type="match status" value="1"/>
</dbReference>
<gene>
    <name evidence="3" type="ORF">NCGR_LOCUS15460</name>
</gene>
<feature type="transmembrane region" description="Helical" evidence="2">
    <location>
        <begin position="21"/>
        <end position="49"/>
    </location>
</feature>
<dbReference type="EMBL" id="CAJGYO010000004">
    <property type="protein sequence ID" value="CAD6222942.1"/>
    <property type="molecule type" value="Genomic_DNA"/>
</dbReference>
<keyword evidence="4" id="KW-1185">Reference proteome</keyword>
<dbReference type="OrthoDB" id="690661at2759"/>
<protein>
    <submittedName>
        <fullName evidence="3">Uncharacterized protein</fullName>
    </submittedName>
</protein>
<keyword evidence="2" id="KW-0812">Transmembrane</keyword>
<dbReference type="Proteomes" id="UP000604825">
    <property type="component" value="Unassembled WGS sequence"/>
</dbReference>
<evidence type="ECO:0000313" key="3">
    <source>
        <dbReference type="EMBL" id="CAD6222942.1"/>
    </source>
</evidence>
<evidence type="ECO:0000256" key="2">
    <source>
        <dbReference type="SAM" id="Phobius"/>
    </source>
</evidence>
<evidence type="ECO:0000256" key="1">
    <source>
        <dbReference type="SAM" id="MobiDB-lite"/>
    </source>
</evidence>
<accession>A0A811NCF8</accession>
<keyword evidence="2" id="KW-1133">Transmembrane helix</keyword>
<sequence length="162" mass="17081">MSGSNRNGKKGKGGAGAHAAARPVATCMAAAIVSVVVLLVAASVLLFLLSPPAPGTPGQGPPREPVELAIGLAGHERWLDALRAWAKLACFNLRPAEPRYHLLRSPASVTKKTLEMSMETVEHSAESAARATEEALERTTEKVKRKVSLSRSPSAQRPDGDL</sequence>
<proteinExistence type="predicted"/>